<organism evidence="2 3">
    <name type="scientific">Ramlibacter alkalitolerans</name>
    <dbReference type="NCBI Taxonomy" id="2039631"/>
    <lineage>
        <taxon>Bacteria</taxon>
        <taxon>Pseudomonadati</taxon>
        <taxon>Pseudomonadota</taxon>
        <taxon>Betaproteobacteria</taxon>
        <taxon>Burkholderiales</taxon>
        <taxon>Comamonadaceae</taxon>
        <taxon>Ramlibacter</taxon>
    </lineage>
</organism>
<dbReference type="Proteomes" id="UP000622707">
    <property type="component" value="Unassembled WGS sequence"/>
</dbReference>
<evidence type="ECO:0000256" key="1">
    <source>
        <dbReference type="SAM" id="MobiDB-lite"/>
    </source>
</evidence>
<name>A0ABS1JV01_9BURK</name>
<gene>
    <name evidence="2" type="ORF">JI746_22835</name>
</gene>
<evidence type="ECO:0000313" key="3">
    <source>
        <dbReference type="Proteomes" id="UP000622707"/>
    </source>
</evidence>
<reference evidence="2 3" key="1">
    <citation type="journal article" date="2017" name="Int. J. Syst. Evol. Microbiol.">
        <title>Ramlibacter alkalitolerans sp. nov., alkali-tolerant bacterium isolated from soil of ginseng.</title>
        <authorList>
            <person name="Lee D.H."/>
            <person name="Cha C.J."/>
        </authorList>
    </citation>
    <scope>NUCLEOTIDE SEQUENCE [LARGE SCALE GENOMIC DNA]</scope>
    <source>
        <strain evidence="2 3">KACC 19305</strain>
    </source>
</reference>
<accession>A0ABS1JV01</accession>
<feature type="region of interest" description="Disordered" evidence="1">
    <location>
        <begin position="263"/>
        <end position="291"/>
    </location>
</feature>
<comment type="caution">
    <text evidence="2">The sequence shown here is derived from an EMBL/GenBank/DDBJ whole genome shotgun (WGS) entry which is preliminary data.</text>
</comment>
<sequence length="291" mass="32426">MFTDNPTIPAQLEVLLDVVHAMRQRKCSAEALRHLIQPEGLPGVKPNSAQVDNHLAAARELELVKADENQDIRLTYSFRGEHRAKPAILAAFDCIALANANVEKWAGRFYAYMIAQEDDFNGGQAAVEAFANKFMVDLPSSVDKGNPMNLEKHRALMRWYPYVGMGWVDPSGAFNADPTERLRRALPVIWEDERKLDAQEFMDRMGRACPELDGGALFNEVTEALFSASARQCTQALATALRRLHDEGVLRLHCPSDSKGWSLDRAGQSQVTGEASNRFDAVERVGRRSKA</sequence>
<dbReference type="InterPro" id="IPR049812">
    <property type="entry name" value="DpdG-like"/>
</dbReference>
<dbReference type="RefSeq" id="WP_201692591.1">
    <property type="nucleotide sequence ID" value="NZ_JAEQND010000014.1"/>
</dbReference>
<dbReference type="EMBL" id="JAEQND010000014">
    <property type="protein sequence ID" value="MBL0427961.1"/>
    <property type="molecule type" value="Genomic_DNA"/>
</dbReference>
<protein>
    <submittedName>
        <fullName evidence="2">Uncharacterized protein</fullName>
    </submittedName>
</protein>
<proteinExistence type="predicted"/>
<keyword evidence="3" id="KW-1185">Reference proteome</keyword>
<evidence type="ECO:0000313" key="2">
    <source>
        <dbReference type="EMBL" id="MBL0427961.1"/>
    </source>
</evidence>
<dbReference type="NCBIfam" id="NF041064">
    <property type="entry name" value="DpdG"/>
    <property type="match status" value="1"/>
</dbReference>
<feature type="compositionally biased region" description="Basic and acidic residues" evidence="1">
    <location>
        <begin position="280"/>
        <end position="291"/>
    </location>
</feature>